<dbReference type="GO" id="GO:0003871">
    <property type="term" value="F:5-methyltetrahydropteroyltriglutamate-homocysteine S-methyltransferase activity"/>
    <property type="evidence" value="ECO:0007669"/>
    <property type="project" value="InterPro"/>
</dbReference>
<accession>A0A5C3LNN8</accession>
<dbReference type="InterPro" id="IPR002629">
    <property type="entry name" value="Met_Synth_C/arc"/>
</dbReference>
<organism evidence="2 3">
    <name type="scientific">Coprinopsis marcescibilis</name>
    <name type="common">Agaric fungus</name>
    <name type="synonym">Psathyrella marcescibilis</name>
    <dbReference type="NCBI Taxonomy" id="230819"/>
    <lineage>
        <taxon>Eukaryota</taxon>
        <taxon>Fungi</taxon>
        <taxon>Dikarya</taxon>
        <taxon>Basidiomycota</taxon>
        <taxon>Agaricomycotina</taxon>
        <taxon>Agaricomycetes</taxon>
        <taxon>Agaricomycetidae</taxon>
        <taxon>Agaricales</taxon>
        <taxon>Agaricineae</taxon>
        <taxon>Psathyrellaceae</taxon>
        <taxon>Coprinopsis</taxon>
    </lineage>
</organism>
<gene>
    <name evidence="2" type="ORF">FA15DRAFT_1690</name>
</gene>
<dbReference type="PANTHER" id="PTHR43844">
    <property type="entry name" value="METHIONINE SYNTHASE"/>
    <property type="match status" value="1"/>
</dbReference>
<evidence type="ECO:0000259" key="1">
    <source>
        <dbReference type="Pfam" id="PF01717"/>
    </source>
</evidence>
<protein>
    <submittedName>
        <fullName evidence="2">UROD/MetE-like protein</fullName>
    </submittedName>
</protein>
<reference evidence="2 3" key="1">
    <citation type="journal article" date="2019" name="Nat. Ecol. Evol.">
        <title>Megaphylogeny resolves global patterns of mushroom evolution.</title>
        <authorList>
            <person name="Varga T."/>
            <person name="Krizsan K."/>
            <person name="Foldi C."/>
            <person name="Dima B."/>
            <person name="Sanchez-Garcia M."/>
            <person name="Sanchez-Ramirez S."/>
            <person name="Szollosi G.J."/>
            <person name="Szarkandi J.G."/>
            <person name="Papp V."/>
            <person name="Albert L."/>
            <person name="Andreopoulos W."/>
            <person name="Angelini C."/>
            <person name="Antonin V."/>
            <person name="Barry K.W."/>
            <person name="Bougher N.L."/>
            <person name="Buchanan P."/>
            <person name="Buyck B."/>
            <person name="Bense V."/>
            <person name="Catcheside P."/>
            <person name="Chovatia M."/>
            <person name="Cooper J."/>
            <person name="Damon W."/>
            <person name="Desjardin D."/>
            <person name="Finy P."/>
            <person name="Geml J."/>
            <person name="Haridas S."/>
            <person name="Hughes K."/>
            <person name="Justo A."/>
            <person name="Karasinski D."/>
            <person name="Kautmanova I."/>
            <person name="Kiss B."/>
            <person name="Kocsube S."/>
            <person name="Kotiranta H."/>
            <person name="LaButti K.M."/>
            <person name="Lechner B.E."/>
            <person name="Liimatainen K."/>
            <person name="Lipzen A."/>
            <person name="Lukacs Z."/>
            <person name="Mihaltcheva S."/>
            <person name="Morgado L.N."/>
            <person name="Niskanen T."/>
            <person name="Noordeloos M.E."/>
            <person name="Ohm R.A."/>
            <person name="Ortiz-Santana B."/>
            <person name="Ovrebo C."/>
            <person name="Racz N."/>
            <person name="Riley R."/>
            <person name="Savchenko A."/>
            <person name="Shiryaev A."/>
            <person name="Soop K."/>
            <person name="Spirin V."/>
            <person name="Szebenyi C."/>
            <person name="Tomsovsky M."/>
            <person name="Tulloss R.E."/>
            <person name="Uehling J."/>
            <person name="Grigoriev I.V."/>
            <person name="Vagvolgyi C."/>
            <person name="Papp T."/>
            <person name="Martin F.M."/>
            <person name="Miettinen O."/>
            <person name="Hibbett D.S."/>
            <person name="Nagy L.G."/>
        </authorList>
    </citation>
    <scope>NUCLEOTIDE SEQUENCE [LARGE SCALE GENOMIC DNA]</scope>
    <source>
        <strain evidence="2 3">CBS 121175</strain>
    </source>
</reference>
<dbReference type="PANTHER" id="PTHR43844:SF2">
    <property type="entry name" value="SYNTHASE, VITAMIN-B12 INDEPENDENT, PUTATIVE (AFU_ORTHOLOGUE AFUA_3G12060)-RELATED"/>
    <property type="match status" value="1"/>
</dbReference>
<dbReference type="STRING" id="230819.A0A5C3LNN8"/>
<feature type="domain" description="Cobalamin-independent methionine synthase MetE C-terminal/archaeal" evidence="1">
    <location>
        <begin position="12"/>
        <end position="365"/>
    </location>
</feature>
<dbReference type="GO" id="GO:0008270">
    <property type="term" value="F:zinc ion binding"/>
    <property type="evidence" value="ECO:0007669"/>
    <property type="project" value="InterPro"/>
</dbReference>
<dbReference type="OrthoDB" id="7772923at2759"/>
<proteinExistence type="predicted"/>
<dbReference type="EMBL" id="ML210146">
    <property type="protein sequence ID" value="TFK30331.1"/>
    <property type="molecule type" value="Genomic_DNA"/>
</dbReference>
<dbReference type="CDD" id="cd03311">
    <property type="entry name" value="CIMS_C_terminal_like"/>
    <property type="match status" value="1"/>
</dbReference>
<dbReference type="InterPro" id="IPR038071">
    <property type="entry name" value="UROD/MetE-like_sf"/>
</dbReference>
<evidence type="ECO:0000313" key="2">
    <source>
        <dbReference type="EMBL" id="TFK30331.1"/>
    </source>
</evidence>
<evidence type="ECO:0000313" key="3">
    <source>
        <dbReference type="Proteomes" id="UP000307440"/>
    </source>
</evidence>
<dbReference type="AlphaFoldDB" id="A0A5C3LNN8"/>
<sequence>MHLNPPFRADHIGSLLRPSALFEKRQQLEDKKCTLEDVRALEDDAIKRVVELQRQVGIKSITDGELRREMFFENVFDRLEGMTFIPNRPIHTFKPYIPHQAFMYAAGMQEAPTIYCTGKIKRTRSFYVDEFKYTKSLVPPEEVKNIKVTICSPSWFHQRHGSDMTYDLSVYNNDDEYFNDLATAYRAEFQELYYLGCRRIQIDDPTFCYFCNENMISGMEGAGVDHEALLDTYIRAINLCTEGRPDDLTVSVHMCRGNFKGGVHFSEGGYQRIALKVFNTLDVDVFYLEYDTERAGDLTPLKHFPLDKVAVLGFVTTKNPKLESVEEIKARVNEAVGIMSDGNPKRSKEVALNQLCISTQCGFASVWQGNPLTEEDEKNKLALLVNTAKEIWDD</sequence>
<keyword evidence="3" id="KW-1185">Reference proteome</keyword>
<dbReference type="Pfam" id="PF01717">
    <property type="entry name" value="Meth_synt_2"/>
    <property type="match status" value="1"/>
</dbReference>
<dbReference type="GO" id="GO:0009086">
    <property type="term" value="P:methionine biosynthetic process"/>
    <property type="evidence" value="ECO:0007669"/>
    <property type="project" value="InterPro"/>
</dbReference>
<name>A0A5C3LNN8_COPMA</name>
<dbReference type="Gene3D" id="3.20.20.210">
    <property type="match status" value="1"/>
</dbReference>
<dbReference type="SUPFAM" id="SSF51726">
    <property type="entry name" value="UROD/MetE-like"/>
    <property type="match status" value="1"/>
</dbReference>
<dbReference type="Proteomes" id="UP000307440">
    <property type="component" value="Unassembled WGS sequence"/>
</dbReference>